<dbReference type="PANTHER" id="PTHR23151">
    <property type="entry name" value="DIHYDROLIPOAMIDE ACETYL/SUCCINYL-TRANSFERASE-RELATED"/>
    <property type="match status" value="1"/>
</dbReference>
<evidence type="ECO:0000313" key="3">
    <source>
        <dbReference type="EMBL" id="CAM80413.1"/>
    </source>
</evidence>
<keyword evidence="1" id="KW-1133">Transmembrane helix</keyword>
<dbReference type="GO" id="GO:0006086">
    <property type="term" value="P:pyruvate decarboxylation to acetyl-CoA"/>
    <property type="evidence" value="ECO:0007669"/>
    <property type="project" value="InterPro"/>
</dbReference>
<dbReference type="HOGENOM" id="CLU_1330830_0_0_5"/>
<reference evidence="3 4" key="1">
    <citation type="journal article" date="2007" name="Proc. Natl. Acad. Sci. U.S.A.">
        <title>The Orientia tsutsugamushi genome reveals massive proliferation of conjugative type IV secretion system and host-cell interaction genes.</title>
        <authorList>
            <person name="Cho N.-H."/>
            <person name="Kim H.-R."/>
            <person name="Lee J.-H."/>
            <person name="Kim S.-Y."/>
            <person name="Kim J."/>
            <person name="Cha S."/>
            <person name="Kim S.-Y."/>
            <person name="Darby A.C."/>
            <person name="Fuxelius H.-H."/>
            <person name="Yin J."/>
            <person name="Kim J.H."/>
            <person name="Kim J."/>
            <person name="Lee S.J."/>
            <person name="Koh Y.-S."/>
            <person name="Jang W.-J."/>
            <person name="Park K.-H."/>
            <person name="Andersson S.G.E."/>
            <person name="Choi M.-S."/>
            <person name="Kim I.-S."/>
        </authorList>
    </citation>
    <scope>NUCLEOTIDE SEQUENCE [LARGE SCALE GENOMIC DNA]</scope>
    <source>
        <strain evidence="3 4">Boryong</strain>
    </source>
</reference>
<dbReference type="EMBL" id="AM494475">
    <property type="protein sequence ID" value="CAM80413.1"/>
    <property type="molecule type" value="Genomic_DNA"/>
</dbReference>
<feature type="transmembrane region" description="Helical" evidence="1">
    <location>
        <begin position="186"/>
        <end position="205"/>
    </location>
</feature>
<protein>
    <recommendedName>
        <fullName evidence="2">2-oxoacid dehydrogenase acyltransferase catalytic domain-containing protein</fullName>
    </recommendedName>
</protein>
<proteinExistence type="predicted"/>
<organism evidence="3 4">
    <name type="scientific">Orientia tsutsugamushi (strain Boryong)</name>
    <name type="common">Rickettsia tsutsugamushi</name>
    <dbReference type="NCBI Taxonomy" id="357244"/>
    <lineage>
        <taxon>Bacteria</taxon>
        <taxon>Pseudomonadati</taxon>
        <taxon>Pseudomonadota</taxon>
        <taxon>Alphaproteobacteria</taxon>
        <taxon>Rickettsiales</taxon>
        <taxon>Rickettsiaceae</taxon>
        <taxon>Rickettsieae</taxon>
        <taxon>Orientia</taxon>
    </lineage>
</organism>
<feature type="domain" description="2-oxoacid dehydrogenase acyltransferase catalytic" evidence="2">
    <location>
        <begin position="79"/>
        <end position="189"/>
    </location>
</feature>
<evidence type="ECO:0000313" key="4">
    <source>
        <dbReference type="Proteomes" id="UP000001565"/>
    </source>
</evidence>
<dbReference type="Proteomes" id="UP000001565">
    <property type="component" value="Chromosome"/>
</dbReference>
<keyword evidence="1" id="KW-0812">Transmembrane</keyword>
<dbReference type="InterPro" id="IPR045257">
    <property type="entry name" value="E2/Pdx1"/>
</dbReference>
<dbReference type="PANTHER" id="PTHR23151:SF75">
    <property type="entry name" value="DIHYDROLIPOYLLYSINE-RESIDUE ACETYLTRANSFERASE COMPONENT 5 OF PYRUVATE DEHYDROGENASE COMPLEX, CHLOROPLASTIC"/>
    <property type="match status" value="1"/>
</dbReference>
<keyword evidence="1" id="KW-0472">Membrane</keyword>
<sequence>MLEHIGFHYISLSGLSRSPFGFGSNVSLSTLYYCRYLQQHKTRYMVDLASPSITGLSPVRLIHLFLTHRPNLLRLFRYLSEIILNYLNQFRTRFNEEIKISVNDLLIKITAIALVRVPIINSSWEECGTRKYDSIDIAIGIAVAVKDGLLTPIIRNADKKSLFVISNEAKSLIMCARANEFNHSKFQGVVLLFLILVCMVLSNLMQ</sequence>
<dbReference type="GO" id="GO:0004742">
    <property type="term" value="F:dihydrolipoyllysine-residue acetyltransferase activity"/>
    <property type="evidence" value="ECO:0007669"/>
    <property type="project" value="TreeGrafter"/>
</dbReference>
<accession>A5CEC1</accession>
<dbReference type="InterPro" id="IPR001078">
    <property type="entry name" value="2-oxoacid_DH_actylTfrase"/>
</dbReference>
<dbReference type="eggNOG" id="COG0508">
    <property type="taxonomic scope" value="Bacteria"/>
</dbReference>
<dbReference type="Pfam" id="PF00198">
    <property type="entry name" value="2-oxoacid_dh"/>
    <property type="match status" value="1"/>
</dbReference>
<dbReference type="GO" id="GO:0045254">
    <property type="term" value="C:pyruvate dehydrogenase complex"/>
    <property type="evidence" value="ECO:0007669"/>
    <property type="project" value="InterPro"/>
</dbReference>
<evidence type="ECO:0000259" key="2">
    <source>
        <dbReference type="Pfam" id="PF00198"/>
    </source>
</evidence>
<dbReference type="Gene3D" id="3.30.559.10">
    <property type="entry name" value="Chloramphenicol acetyltransferase-like domain"/>
    <property type="match status" value="1"/>
</dbReference>
<dbReference type="SUPFAM" id="SSF52777">
    <property type="entry name" value="CoA-dependent acyltransferases"/>
    <property type="match status" value="1"/>
</dbReference>
<evidence type="ECO:0000256" key="1">
    <source>
        <dbReference type="SAM" id="Phobius"/>
    </source>
</evidence>
<name>A5CEC1_ORITB</name>
<dbReference type="InterPro" id="IPR023213">
    <property type="entry name" value="CAT-like_dom_sf"/>
</dbReference>
<dbReference type="AlphaFoldDB" id="A5CEC1"/>
<dbReference type="KEGG" id="ots:OTBS_1347"/>
<gene>
    <name evidence="3" type="ordered locus">OTBS_1347</name>
</gene>